<feature type="binding site" description="axial binding residue" evidence="7">
    <location>
        <position position="450"/>
    </location>
    <ligand>
        <name>heme</name>
        <dbReference type="ChEBI" id="CHEBI:30413"/>
    </ligand>
    <ligandPart>
        <name>Fe</name>
        <dbReference type="ChEBI" id="CHEBI:18248"/>
    </ligandPart>
</feature>
<comment type="caution">
    <text evidence="9">The sequence shown here is derived from an EMBL/GenBank/DDBJ whole genome shotgun (WGS) entry which is preliminary data.</text>
</comment>
<organism evidence="9 10">
    <name type="scientific">Aspergillus nanangensis</name>
    <dbReference type="NCBI Taxonomy" id="2582783"/>
    <lineage>
        <taxon>Eukaryota</taxon>
        <taxon>Fungi</taxon>
        <taxon>Dikarya</taxon>
        <taxon>Ascomycota</taxon>
        <taxon>Pezizomycotina</taxon>
        <taxon>Eurotiomycetes</taxon>
        <taxon>Eurotiomycetidae</taxon>
        <taxon>Eurotiales</taxon>
        <taxon>Aspergillaceae</taxon>
        <taxon>Aspergillus</taxon>
        <taxon>Aspergillus subgen. Circumdati</taxon>
    </lineage>
</organism>
<gene>
    <name evidence="9" type="ORF">FE257_009304</name>
</gene>
<comment type="cofactor">
    <cofactor evidence="1 7">
        <name>heme</name>
        <dbReference type="ChEBI" id="CHEBI:30413"/>
    </cofactor>
</comment>
<dbReference type="GO" id="GO:0004497">
    <property type="term" value="F:monooxygenase activity"/>
    <property type="evidence" value="ECO:0007669"/>
    <property type="project" value="UniProtKB-KW"/>
</dbReference>
<dbReference type="Pfam" id="PF00067">
    <property type="entry name" value="p450"/>
    <property type="match status" value="1"/>
</dbReference>
<evidence type="ECO:0000313" key="10">
    <source>
        <dbReference type="Proteomes" id="UP001194746"/>
    </source>
</evidence>
<dbReference type="PRINTS" id="PR00463">
    <property type="entry name" value="EP450I"/>
</dbReference>
<dbReference type="Proteomes" id="UP001194746">
    <property type="component" value="Unassembled WGS sequence"/>
</dbReference>
<keyword evidence="7" id="KW-0349">Heme</keyword>
<keyword evidence="8" id="KW-1133">Transmembrane helix</keyword>
<dbReference type="GO" id="GO:0016705">
    <property type="term" value="F:oxidoreductase activity, acting on paired donors, with incorporation or reduction of molecular oxygen"/>
    <property type="evidence" value="ECO:0007669"/>
    <property type="project" value="InterPro"/>
</dbReference>
<evidence type="ECO:0000256" key="1">
    <source>
        <dbReference type="ARBA" id="ARBA00001971"/>
    </source>
</evidence>
<dbReference type="InterPro" id="IPR036396">
    <property type="entry name" value="Cyt_P450_sf"/>
</dbReference>
<evidence type="ECO:0000256" key="8">
    <source>
        <dbReference type="SAM" id="Phobius"/>
    </source>
</evidence>
<protein>
    <recommendedName>
        <fullName evidence="11">Cytochrome P450</fullName>
    </recommendedName>
</protein>
<evidence type="ECO:0000256" key="6">
    <source>
        <dbReference type="ARBA" id="ARBA00023033"/>
    </source>
</evidence>
<keyword evidence="8" id="KW-0812">Transmembrane</keyword>
<keyword evidence="8" id="KW-0472">Membrane</keyword>
<feature type="transmembrane region" description="Helical" evidence="8">
    <location>
        <begin position="7"/>
        <end position="32"/>
    </location>
</feature>
<evidence type="ECO:0000256" key="7">
    <source>
        <dbReference type="PIRSR" id="PIRSR602401-1"/>
    </source>
</evidence>
<accession>A0AAD4GSX3</accession>
<dbReference type="PRINTS" id="PR00385">
    <property type="entry name" value="P450"/>
</dbReference>
<sequence length="973" mass="110814">MLTTMSFVYVPSLFTAPLAATLFSCVLLYMLYMRCIHPLSRFPGPVKASLTNGWKAYWVYKGVLHERLVHLHNKYGPVVRIGPNHLHIWSEEAISPIYKAGRMMGKTEFYDAFTAFNPNLFGGTDENIHSLRRRQLSHGFSQASIEKLQPLINTQLEILLQNLHRYAETGETFDLKEIISLYVLDILGEVAFSRSFGAQLTGKAEQIPAINDHLLLSCVIGELPFQNLLKALARWSPVPWMRRLVQSRNNLKRVCAESVRYKMAHPSERRDLLQSLVEARDSETGAALSEQEINSEAFSMLVAGSHSTTGTLTLLLWHLLHNPKIRERVQDEIQEVLGPLSTEKKAYPIQGLEASLPYTMACVRENFRMNPVFTMPLWRRVNSPAGVQIGNVHIPHGTNICISNYVLHHNPDIWGTDHAVFNPERWLKMDEESKAKARCLIPFSVGHRMCIGRNLGMTNILKTATTLLSWFELEPVEREKMVRLKSSGIGEMEGAFLCRVSLRDARHLPLDVWYMVAEILHHRTKLPSNEYESGDWKREALSEYFPNLRDLVNLSSTCSWFRNLLAPRIFAFVVLRNTTKSALSIEAVSKGNWASCVKELRYIGISEIDHTIENVYPPEVDKILSNLAQFRDLQSVTVQFPVNYEDLYYDGLFQDEFDPDPANALVAEKDSASRGLMLASFRAIISNYNSGSQQLPRSLTIHDLNLATVSIFSTQVFRDFLSHLQTFNLSLTAWDNGAGWNLNTQEIFYGLPDQLGPWFFNHLSSVQEFSFDARSSSRLGAGGQDSRSHDISLRNATMPHLRKVTLEHIIICKELVDFLVRNIATLESIVLKNCFAMLNDSEAHSTGWCDFFTALARQNPLRLRSFQLICENDKDDMLDLDFTYNDPQWDPNPHSLAQARNKLETEPQAHVFPYGYLDDKYGFGYRSHIDNQTAFVAGADERAYRELVDLMTRNAPGSVLHEIQYPEPGDEYN</sequence>
<dbReference type="EMBL" id="VCAU01000052">
    <property type="protein sequence ID" value="KAF9888040.1"/>
    <property type="molecule type" value="Genomic_DNA"/>
</dbReference>
<keyword evidence="6" id="KW-0503">Monooxygenase</keyword>
<evidence type="ECO:0000256" key="5">
    <source>
        <dbReference type="ARBA" id="ARBA00023004"/>
    </source>
</evidence>
<dbReference type="SUPFAM" id="SSF48264">
    <property type="entry name" value="Cytochrome P450"/>
    <property type="match status" value="1"/>
</dbReference>
<dbReference type="GO" id="GO:0005506">
    <property type="term" value="F:iron ion binding"/>
    <property type="evidence" value="ECO:0007669"/>
    <property type="project" value="InterPro"/>
</dbReference>
<dbReference type="AlphaFoldDB" id="A0AAD4GSX3"/>
<dbReference type="GO" id="GO:0020037">
    <property type="term" value="F:heme binding"/>
    <property type="evidence" value="ECO:0007669"/>
    <property type="project" value="InterPro"/>
</dbReference>
<evidence type="ECO:0000313" key="9">
    <source>
        <dbReference type="EMBL" id="KAF9888040.1"/>
    </source>
</evidence>
<evidence type="ECO:0000256" key="4">
    <source>
        <dbReference type="ARBA" id="ARBA00023002"/>
    </source>
</evidence>
<keyword evidence="5 7" id="KW-0408">Iron</keyword>
<dbReference type="PANTHER" id="PTHR24305">
    <property type="entry name" value="CYTOCHROME P450"/>
    <property type="match status" value="1"/>
</dbReference>
<dbReference type="InterPro" id="IPR050121">
    <property type="entry name" value="Cytochrome_P450_monoxygenase"/>
</dbReference>
<name>A0AAD4GSX3_ASPNN</name>
<reference evidence="9" key="1">
    <citation type="journal article" date="2019" name="Beilstein J. Org. Chem.">
        <title>Nanangenines: drimane sesquiterpenoids as the dominant metabolite cohort of a novel Australian fungus, Aspergillus nanangensis.</title>
        <authorList>
            <person name="Lacey H.J."/>
            <person name="Gilchrist C.L.M."/>
            <person name="Crombie A."/>
            <person name="Kalaitzis J.A."/>
            <person name="Vuong D."/>
            <person name="Rutledge P.J."/>
            <person name="Turner P."/>
            <person name="Pitt J.I."/>
            <person name="Lacey E."/>
            <person name="Chooi Y.H."/>
            <person name="Piggott A.M."/>
        </authorList>
    </citation>
    <scope>NUCLEOTIDE SEQUENCE</scope>
    <source>
        <strain evidence="9">MST-FP2251</strain>
    </source>
</reference>
<keyword evidence="10" id="KW-1185">Reference proteome</keyword>
<dbReference type="PROSITE" id="PS00086">
    <property type="entry name" value="CYTOCHROME_P450"/>
    <property type="match status" value="1"/>
</dbReference>
<dbReference type="InterPro" id="IPR002401">
    <property type="entry name" value="Cyt_P450_E_grp-I"/>
</dbReference>
<evidence type="ECO:0000256" key="3">
    <source>
        <dbReference type="ARBA" id="ARBA00022723"/>
    </source>
</evidence>
<dbReference type="Gene3D" id="1.10.630.10">
    <property type="entry name" value="Cytochrome P450"/>
    <property type="match status" value="1"/>
</dbReference>
<dbReference type="PANTHER" id="PTHR24305:SF103">
    <property type="entry name" value="P450, PUTATIVE (EUROFUNG)-RELATED"/>
    <property type="match status" value="1"/>
</dbReference>
<evidence type="ECO:0008006" key="11">
    <source>
        <dbReference type="Google" id="ProtNLM"/>
    </source>
</evidence>
<reference evidence="9" key="2">
    <citation type="submission" date="2020-02" db="EMBL/GenBank/DDBJ databases">
        <authorList>
            <person name="Gilchrist C.L.M."/>
            <person name="Chooi Y.-H."/>
        </authorList>
    </citation>
    <scope>NUCLEOTIDE SEQUENCE</scope>
    <source>
        <strain evidence="9">MST-FP2251</strain>
    </source>
</reference>
<keyword evidence="3 7" id="KW-0479">Metal-binding</keyword>
<dbReference type="InterPro" id="IPR017972">
    <property type="entry name" value="Cyt_P450_CS"/>
</dbReference>
<proteinExistence type="inferred from homology"/>
<keyword evidence="4" id="KW-0560">Oxidoreductase</keyword>
<dbReference type="InterPro" id="IPR001128">
    <property type="entry name" value="Cyt_P450"/>
</dbReference>
<comment type="similarity">
    <text evidence="2">Belongs to the cytochrome P450 family.</text>
</comment>
<evidence type="ECO:0000256" key="2">
    <source>
        <dbReference type="ARBA" id="ARBA00010617"/>
    </source>
</evidence>